<name>A0A9W9MKM1_9EURO</name>
<dbReference type="EMBL" id="JAPQKQ010000003">
    <property type="protein sequence ID" value="KAJ5203023.1"/>
    <property type="molecule type" value="Genomic_DNA"/>
</dbReference>
<proteinExistence type="predicted"/>
<sequence length="231" mass="26054">MIYRTSQLSYTPYITAPISIPEPTPEQANYISSNLSIVGNFQQELAKRKLSTIEPSDISDSRDYENNSEPSQTSSLAVLPADGSLYIKIFSSSNDNKFQTPGTLPVDSYGYTVKVLETRSYQDKHKGRYSTQPYQKRKKRRPLTRPLSDLSESSVPILSYRSSTIQRLHRSTILTVESNTSLKPVYFFTFIPDASPILPLAHTAVIPPLKHTYTSDENTLLVRLKEKEAIS</sequence>
<protein>
    <submittedName>
        <fullName evidence="2">Uncharacterized protein</fullName>
    </submittedName>
</protein>
<feature type="region of interest" description="Disordered" evidence="1">
    <location>
        <begin position="122"/>
        <end position="148"/>
    </location>
</feature>
<dbReference type="Proteomes" id="UP001150942">
    <property type="component" value="Unassembled WGS sequence"/>
</dbReference>
<reference evidence="2" key="2">
    <citation type="journal article" date="2023" name="IMA Fungus">
        <title>Comparative genomic study of the Penicillium genus elucidates a diverse pangenome and 15 lateral gene transfer events.</title>
        <authorList>
            <person name="Petersen C."/>
            <person name="Sorensen T."/>
            <person name="Nielsen M.R."/>
            <person name="Sondergaard T.E."/>
            <person name="Sorensen J.L."/>
            <person name="Fitzpatrick D.A."/>
            <person name="Frisvad J.C."/>
            <person name="Nielsen K.L."/>
        </authorList>
    </citation>
    <scope>NUCLEOTIDE SEQUENCE</scope>
    <source>
        <strain evidence="2">IBT 20477</strain>
    </source>
</reference>
<keyword evidence="3" id="KW-1185">Reference proteome</keyword>
<evidence type="ECO:0000256" key="1">
    <source>
        <dbReference type="SAM" id="MobiDB-lite"/>
    </source>
</evidence>
<reference evidence="2" key="1">
    <citation type="submission" date="2022-11" db="EMBL/GenBank/DDBJ databases">
        <authorList>
            <person name="Petersen C."/>
        </authorList>
    </citation>
    <scope>NUCLEOTIDE SEQUENCE</scope>
    <source>
        <strain evidence="2">IBT 20477</strain>
    </source>
</reference>
<comment type="caution">
    <text evidence="2">The sequence shown here is derived from an EMBL/GenBank/DDBJ whole genome shotgun (WGS) entry which is preliminary data.</text>
</comment>
<evidence type="ECO:0000313" key="3">
    <source>
        <dbReference type="Proteomes" id="UP001150942"/>
    </source>
</evidence>
<organism evidence="2 3">
    <name type="scientific">Penicillium cf. viridicatum</name>
    <dbReference type="NCBI Taxonomy" id="2972119"/>
    <lineage>
        <taxon>Eukaryota</taxon>
        <taxon>Fungi</taxon>
        <taxon>Dikarya</taxon>
        <taxon>Ascomycota</taxon>
        <taxon>Pezizomycotina</taxon>
        <taxon>Eurotiomycetes</taxon>
        <taxon>Eurotiomycetidae</taxon>
        <taxon>Eurotiales</taxon>
        <taxon>Aspergillaceae</taxon>
        <taxon>Penicillium</taxon>
    </lineage>
</organism>
<dbReference type="OrthoDB" id="4369561at2759"/>
<evidence type="ECO:0000313" key="2">
    <source>
        <dbReference type="EMBL" id="KAJ5203023.1"/>
    </source>
</evidence>
<feature type="region of interest" description="Disordered" evidence="1">
    <location>
        <begin position="52"/>
        <end position="75"/>
    </location>
</feature>
<dbReference type="AlphaFoldDB" id="A0A9W9MKM1"/>
<gene>
    <name evidence="2" type="ORF">N7449_005102</name>
</gene>
<accession>A0A9W9MKM1</accession>